<accession>A0A443S150</accession>
<evidence type="ECO:0000256" key="3">
    <source>
        <dbReference type="ARBA" id="ARBA00022525"/>
    </source>
</evidence>
<protein>
    <submittedName>
        <fullName evidence="7">Prestalk protein-like protein</fullName>
    </submittedName>
</protein>
<dbReference type="STRING" id="299467.A0A443S150"/>
<keyword evidence="3" id="KW-0964">Secreted</keyword>
<dbReference type="PANTHER" id="PTHR12274:SF3">
    <property type="entry name" value="PROGRANULIN"/>
    <property type="match status" value="1"/>
</dbReference>
<feature type="chain" id="PRO_5019370182" evidence="5">
    <location>
        <begin position="21"/>
        <end position="98"/>
    </location>
</feature>
<dbReference type="InterPro" id="IPR039036">
    <property type="entry name" value="Granulin_fam"/>
</dbReference>
<dbReference type="GO" id="GO:0005576">
    <property type="term" value="C:extracellular region"/>
    <property type="evidence" value="ECO:0007669"/>
    <property type="project" value="UniProtKB-SubCell"/>
</dbReference>
<comment type="similarity">
    <text evidence="2">Belongs to the granulin family.</text>
</comment>
<gene>
    <name evidence="7" type="ORF">B4U80_02485</name>
</gene>
<evidence type="ECO:0000256" key="2">
    <source>
        <dbReference type="ARBA" id="ARBA00010093"/>
    </source>
</evidence>
<evidence type="ECO:0000256" key="4">
    <source>
        <dbReference type="ARBA" id="ARBA00023157"/>
    </source>
</evidence>
<dbReference type="PANTHER" id="PTHR12274">
    <property type="entry name" value="GRANULIN"/>
    <property type="match status" value="1"/>
</dbReference>
<evidence type="ECO:0000256" key="5">
    <source>
        <dbReference type="SAM" id="SignalP"/>
    </source>
</evidence>
<evidence type="ECO:0000256" key="1">
    <source>
        <dbReference type="ARBA" id="ARBA00004613"/>
    </source>
</evidence>
<dbReference type="VEuPathDB" id="VectorBase:LDEU010791"/>
<dbReference type="OrthoDB" id="5854875at2759"/>
<dbReference type="InterPro" id="IPR037277">
    <property type="entry name" value="Granulin_sf"/>
</dbReference>
<dbReference type="Pfam" id="PF00396">
    <property type="entry name" value="Granulin"/>
    <property type="match status" value="1"/>
</dbReference>
<comment type="subcellular location">
    <subcellularLocation>
        <location evidence="1">Secreted</location>
    </subcellularLocation>
</comment>
<keyword evidence="8" id="KW-1185">Reference proteome</keyword>
<evidence type="ECO:0000259" key="6">
    <source>
        <dbReference type="PROSITE" id="PS00799"/>
    </source>
</evidence>
<dbReference type="AlphaFoldDB" id="A0A443S150"/>
<evidence type="ECO:0000313" key="8">
    <source>
        <dbReference type="Proteomes" id="UP000288716"/>
    </source>
</evidence>
<dbReference type="SMART" id="SM00277">
    <property type="entry name" value="GRAN"/>
    <property type="match status" value="1"/>
</dbReference>
<sequence>MAQLVFVTSIFILLAISAQCFDDTRSVKMSPIKSASVSLVNAVVCPDGGECEYGQTCCLTQSGRYGCCLYPSATCCSDKLHCCPNGYRCNPSSQTCER</sequence>
<reference evidence="7 8" key="1">
    <citation type="journal article" date="2018" name="Gigascience">
        <title>Genomes of trombidid mites reveal novel predicted allergens and laterally-transferred genes associated with secondary metabolism.</title>
        <authorList>
            <person name="Dong X."/>
            <person name="Chaisiri K."/>
            <person name="Xia D."/>
            <person name="Armstrong S.D."/>
            <person name="Fang Y."/>
            <person name="Donnelly M.J."/>
            <person name="Kadowaki T."/>
            <person name="McGarry J.W."/>
            <person name="Darby A.C."/>
            <person name="Makepeace B.L."/>
        </authorList>
    </citation>
    <scope>NUCLEOTIDE SEQUENCE [LARGE SCALE GENOMIC DNA]</scope>
    <source>
        <strain evidence="7">UoL-UT</strain>
    </source>
</reference>
<dbReference type="EMBL" id="NCKV01013063">
    <property type="protein sequence ID" value="RWS21249.1"/>
    <property type="molecule type" value="Genomic_DNA"/>
</dbReference>
<dbReference type="SUPFAM" id="SSF57277">
    <property type="entry name" value="Granulin repeat"/>
    <property type="match status" value="1"/>
</dbReference>
<dbReference type="InterPro" id="IPR000118">
    <property type="entry name" value="Granulin"/>
</dbReference>
<dbReference type="Proteomes" id="UP000288716">
    <property type="component" value="Unassembled WGS sequence"/>
</dbReference>
<feature type="domain" description="Granulins" evidence="6">
    <location>
        <begin position="76"/>
        <end position="89"/>
    </location>
</feature>
<name>A0A443S150_9ACAR</name>
<keyword evidence="4" id="KW-1015">Disulfide bond</keyword>
<dbReference type="PROSITE" id="PS00799">
    <property type="entry name" value="GRANULINS"/>
    <property type="match status" value="1"/>
</dbReference>
<dbReference type="Gene3D" id="2.10.25.160">
    <property type="entry name" value="Granulin"/>
    <property type="match status" value="1"/>
</dbReference>
<comment type="caution">
    <text evidence="7">The sequence shown here is derived from an EMBL/GenBank/DDBJ whole genome shotgun (WGS) entry which is preliminary data.</text>
</comment>
<feature type="signal peptide" evidence="5">
    <location>
        <begin position="1"/>
        <end position="20"/>
    </location>
</feature>
<evidence type="ECO:0000313" key="7">
    <source>
        <dbReference type="EMBL" id="RWS21249.1"/>
    </source>
</evidence>
<proteinExistence type="inferred from homology"/>
<organism evidence="7 8">
    <name type="scientific">Leptotrombidium deliense</name>
    <dbReference type="NCBI Taxonomy" id="299467"/>
    <lineage>
        <taxon>Eukaryota</taxon>
        <taxon>Metazoa</taxon>
        <taxon>Ecdysozoa</taxon>
        <taxon>Arthropoda</taxon>
        <taxon>Chelicerata</taxon>
        <taxon>Arachnida</taxon>
        <taxon>Acari</taxon>
        <taxon>Acariformes</taxon>
        <taxon>Trombidiformes</taxon>
        <taxon>Prostigmata</taxon>
        <taxon>Anystina</taxon>
        <taxon>Parasitengona</taxon>
        <taxon>Trombiculoidea</taxon>
        <taxon>Trombiculidae</taxon>
        <taxon>Leptotrombidium</taxon>
    </lineage>
</organism>
<keyword evidence="5" id="KW-0732">Signal</keyword>